<proteinExistence type="predicted"/>
<evidence type="ECO:0000313" key="1">
    <source>
        <dbReference type="EMBL" id="QXH50698.1"/>
    </source>
</evidence>
<reference evidence="1" key="1">
    <citation type="journal article" date="2021" name="Microorganisms">
        <title>The Ever-Expanding Pseudomonas Genus: Description of 43 New Species and Partition of the Pseudomonas putida Group.</title>
        <authorList>
            <person name="Girard L."/>
            <person name="Lood C."/>
            <person name="Hofte M."/>
            <person name="Vandamme P."/>
            <person name="Rokni-Zadeh H."/>
            <person name="van Noort V."/>
            <person name="Lavigne R."/>
            <person name="De Mot R."/>
        </authorList>
    </citation>
    <scope>NUCLEOTIDE SEQUENCE</scope>
    <source>
        <strain evidence="1">COW40</strain>
    </source>
</reference>
<dbReference type="Proteomes" id="UP001046350">
    <property type="component" value="Chromosome"/>
</dbReference>
<dbReference type="RefSeq" id="WP_217840262.1">
    <property type="nucleotide sequence ID" value="NZ_CP077076.1"/>
</dbReference>
<evidence type="ECO:0000313" key="2">
    <source>
        <dbReference type="Proteomes" id="UP001046350"/>
    </source>
</evidence>
<sequence>MSVFTVYFCGTGATAGDVSNRDYWNGELVSTLAFNDQGREFAHKIVVDGPGSGNLHDDNLFVDDRDHGQTMGTLLGHGWEENVAHALQMIKGKSLWSRGSRTKAEYQRLKDAGVPIPDAGRNGNWFRNRYHYGEREVVPQALQEQIIQTFRKPLIPTQVNLVGWSRGGISCHMLANAMASDPQLRDVPVNILALDPVPGILNVQDQRTGLAGNVREYVGFFARDERSRGFACVVPQVAGSTRMSIFPMPGRHATLVGNASATGEGAGDACKAPGLIVRHLAEQSLARWGVELGNCLALSDAQLMREHQALLKDDATYTAMRKHSYTYVTEGEGDERRVHHGPLRKAFSLVRGEHMDPSDGLSLQRWDSHTYKALR</sequence>
<dbReference type="EMBL" id="CP077076">
    <property type="protein sequence ID" value="QXH50698.1"/>
    <property type="molecule type" value="Genomic_DNA"/>
</dbReference>
<gene>
    <name evidence="1" type="ORF">KSS94_22570</name>
</gene>
<organism evidence="1 2">
    <name type="scientific">Pseudomonas fakonensis</name>
    <dbReference type="NCBI Taxonomy" id="2842355"/>
    <lineage>
        <taxon>Bacteria</taxon>
        <taxon>Pseudomonadati</taxon>
        <taxon>Pseudomonadota</taxon>
        <taxon>Gammaproteobacteria</taxon>
        <taxon>Pseudomonadales</taxon>
        <taxon>Pseudomonadaceae</taxon>
        <taxon>Pseudomonas</taxon>
    </lineage>
</organism>
<keyword evidence="2" id="KW-1185">Reference proteome</keyword>
<protein>
    <submittedName>
        <fullName evidence="1">Uncharacterized protein</fullName>
    </submittedName>
</protein>
<name>A0ABX8N4U3_9PSED</name>
<accession>A0ABX8N4U3</accession>